<gene>
    <name evidence="7" type="ORF">EDC19_1091</name>
</gene>
<dbReference type="InterPro" id="IPR000878">
    <property type="entry name" value="4pyrrol_Mease"/>
</dbReference>
<evidence type="ECO:0000256" key="3">
    <source>
        <dbReference type="ARBA" id="ARBA00022603"/>
    </source>
</evidence>
<evidence type="ECO:0000256" key="1">
    <source>
        <dbReference type="ARBA" id="ARBA00004953"/>
    </source>
</evidence>
<dbReference type="InterPro" id="IPR014776">
    <property type="entry name" value="4pyrrole_Mease_sub2"/>
</dbReference>
<keyword evidence="4 7" id="KW-0808">Transferase</keyword>
<name>A0A4R1MZ98_9FIRM</name>
<keyword evidence="3 7" id="KW-0489">Methyltransferase</keyword>
<evidence type="ECO:0000256" key="5">
    <source>
        <dbReference type="ARBA" id="ARBA00022691"/>
    </source>
</evidence>
<evidence type="ECO:0000256" key="4">
    <source>
        <dbReference type="ARBA" id="ARBA00022679"/>
    </source>
</evidence>
<keyword evidence="2" id="KW-0169">Cobalamin biosynthesis</keyword>
<dbReference type="GO" id="GO:0032259">
    <property type="term" value="P:methylation"/>
    <property type="evidence" value="ECO:0007669"/>
    <property type="project" value="UniProtKB-KW"/>
</dbReference>
<evidence type="ECO:0000313" key="7">
    <source>
        <dbReference type="EMBL" id="TCK98658.1"/>
    </source>
</evidence>
<organism evidence="7 8">
    <name type="scientific">Natranaerovirga hydrolytica</name>
    <dbReference type="NCBI Taxonomy" id="680378"/>
    <lineage>
        <taxon>Bacteria</taxon>
        <taxon>Bacillati</taxon>
        <taxon>Bacillota</taxon>
        <taxon>Clostridia</taxon>
        <taxon>Lachnospirales</taxon>
        <taxon>Natranaerovirgaceae</taxon>
        <taxon>Natranaerovirga</taxon>
    </lineage>
</organism>
<dbReference type="InterPro" id="IPR035996">
    <property type="entry name" value="4pyrrol_Methylase_sf"/>
</dbReference>
<protein>
    <submittedName>
        <fullName evidence="7">Precorrin-6Y C5,15-methyltransferase (Decarboxylating)</fullName>
    </submittedName>
</protein>
<sequence>MNTIKIVGIGPGHKGYILPIAYEAVKKSHMVIGASRNLEAFAHLKKETVCYEGNLEKIVSIIKEERHKKNIAIIVSGDTGFYSLLDYIKKHLDEKWIEVIPGISSFQYLFARLKRNYKDYALHSLHGKSKDVNALLAKENKLFLLTDSINTPGKIASDVINLYGQYQMIVGENLSYPEERIVKGKVEDFTNKDFKNLCVVVIEKNDRS</sequence>
<dbReference type="AlphaFoldDB" id="A0A4R1MZ98"/>
<dbReference type="GO" id="GO:0009236">
    <property type="term" value="P:cobalamin biosynthetic process"/>
    <property type="evidence" value="ECO:0007669"/>
    <property type="project" value="UniProtKB-UniPathway"/>
</dbReference>
<dbReference type="UniPathway" id="UPA00148"/>
<dbReference type="Pfam" id="PF00590">
    <property type="entry name" value="TP_methylase"/>
    <property type="match status" value="1"/>
</dbReference>
<dbReference type="NCBIfam" id="TIGR02467">
    <property type="entry name" value="CbiE"/>
    <property type="match status" value="1"/>
</dbReference>
<dbReference type="RefSeq" id="WP_132281650.1">
    <property type="nucleotide sequence ID" value="NZ_SMGQ01000011.1"/>
</dbReference>
<dbReference type="CDD" id="cd11644">
    <property type="entry name" value="Precorrin-6Y-MT"/>
    <property type="match status" value="1"/>
</dbReference>
<dbReference type="InterPro" id="IPR012818">
    <property type="entry name" value="CbiE"/>
</dbReference>
<dbReference type="GO" id="GO:0008276">
    <property type="term" value="F:protein methyltransferase activity"/>
    <property type="evidence" value="ECO:0007669"/>
    <property type="project" value="InterPro"/>
</dbReference>
<evidence type="ECO:0000256" key="2">
    <source>
        <dbReference type="ARBA" id="ARBA00022573"/>
    </source>
</evidence>
<dbReference type="Gene3D" id="3.30.950.10">
    <property type="entry name" value="Methyltransferase, Cobalt-precorrin-4 Transmethylase, Domain 2"/>
    <property type="match status" value="1"/>
</dbReference>
<dbReference type="InterPro" id="IPR050714">
    <property type="entry name" value="Cobalamin_biosynth_MTase"/>
</dbReference>
<dbReference type="SUPFAM" id="SSF53790">
    <property type="entry name" value="Tetrapyrrole methylase"/>
    <property type="match status" value="1"/>
</dbReference>
<reference evidence="7 8" key="1">
    <citation type="submission" date="2019-03" db="EMBL/GenBank/DDBJ databases">
        <title>Genomic Encyclopedia of Type Strains, Phase IV (KMG-IV): sequencing the most valuable type-strain genomes for metagenomic binning, comparative biology and taxonomic classification.</title>
        <authorList>
            <person name="Goeker M."/>
        </authorList>
    </citation>
    <scope>NUCLEOTIDE SEQUENCE [LARGE SCALE GENOMIC DNA]</scope>
    <source>
        <strain evidence="7 8">DSM 24176</strain>
    </source>
</reference>
<accession>A0A4R1MZ98</accession>
<keyword evidence="8" id="KW-1185">Reference proteome</keyword>
<comment type="caution">
    <text evidence="7">The sequence shown here is derived from an EMBL/GenBank/DDBJ whole genome shotgun (WGS) entry which is preliminary data.</text>
</comment>
<dbReference type="EMBL" id="SMGQ01000011">
    <property type="protein sequence ID" value="TCK98658.1"/>
    <property type="molecule type" value="Genomic_DNA"/>
</dbReference>
<proteinExistence type="predicted"/>
<dbReference type="PANTHER" id="PTHR43182">
    <property type="entry name" value="COBALT-PRECORRIN-6B C(15)-METHYLTRANSFERASE (DECARBOXYLATING)"/>
    <property type="match status" value="1"/>
</dbReference>
<dbReference type="Gene3D" id="3.40.1010.10">
    <property type="entry name" value="Cobalt-precorrin-4 Transmethylase, Domain 1"/>
    <property type="match status" value="1"/>
</dbReference>
<evidence type="ECO:0000259" key="6">
    <source>
        <dbReference type="Pfam" id="PF00590"/>
    </source>
</evidence>
<keyword evidence="5" id="KW-0949">S-adenosyl-L-methionine</keyword>
<dbReference type="Proteomes" id="UP000294545">
    <property type="component" value="Unassembled WGS sequence"/>
</dbReference>
<comment type="pathway">
    <text evidence="1">Cofactor biosynthesis; adenosylcobalamin biosynthesis.</text>
</comment>
<evidence type="ECO:0000313" key="8">
    <source>
        <dbReference type="Proteomes" id="UP000294545"/>
    </source>
</evidence>
<dbReference type="PANTHER" id="PTHR43182:SF1">
    <property type="entry name" value="COBALT-PRECORRIN-7 C(5)-METHYLTRANSFERASE"/>
    <property type="match status" value="1"/>
</dbReference>
<dbReference type="InterPro" id="IPR014777">
    <property type="entry name" value="4pyrrole_Mease_sub1"/>
</dbReference>
<feature type="domain" description="Tetrapyrrole methylase" evidence="6">
    <location>
        <begin position="4"/>
        <end position="188"/>
    </location>
</feature>
<dbReference type="OrthoDB" id="9780707at2"/>